<comment type="caution">
    <text evidence="2">The sequence shown here is derived from an EMBL/GenBank/DDBJ whole genome shotgun (WGS) entry which is preliminary data.</text>
</comment>
<dbReference type="Proteomes" id="UP001597541">
    <property type="component" value="Unassembled WGS sequence"/>
</dbReference>
<evidence type="ECO:0000313" key="2">
    <source>
        <dbReference type="EMBL" id="MFD2614659.1"/>
    </source>
</evidence>
<organism evidence="2 3">
    <name type="scientific">Paenibacillus gansuensis</name>
    <dbReference type="NCBI Taxonomy" id="306542"/>
    <lineage>
        <taxon>Bacteria</taxon>
        <taxon>Bacillati</taxon>
        <taxon>Bacillota</taxon>
        <taxon>Bacilli</taxon>
        <taxon>Bacillales</taxon>
        <taxon>Paenibacillaceae</taxon>
        <taxon>Paenibacillus</taxon>
    </lineage>
</organism>
<accession>A0ABW5PJD7</accession>
<keyword evidence="1" id="KW-0472">Membrane</keyword>
<sequence>MQEKPASQKRIFAGSVVKVLWGIRQGKYGIVLYSHKSRGMWVYKVKYSGRPGFTYETGKCYEYADDLQLVSRPSIFKKILRHWRKGLHTAGQLTLAIGQTYLWLHTYPVACWLFVGIYLTFGLTILISSIQRIMWGDLFYSGL</sequence>
<dbReference type="EMBL" id="JBHUME010000013">
    <property type="protein sequence ID" value="MFD2614659.1"/>
    <property type="molecule type" value="Genomic_DNA"/>
</dbReference>
<name>A0ABW5PJD7_9BACL</name>
<keyword evidence="1" id="KW-1133">Transmembrane helix</keyword>
<protein>
    <submittedName>
        <fullName evidence="2">Uncharacterized protein</fullName>
    </submittedName>
</protein>
<dbReference type="RefSeq" id="WP_377605747.1">
    <property type="nucleotide sequence ID" value="NZ_JBHUME010000013.1"/>
</dbReference>
<keyword evidence="3" id="KW-1185">Reference proteome</keyword>
<feature type="transmembrane region" description="Helical" evidence="1">
    <location>
        <begin position="110"/>
        <end position="130"/>
    </location>
</feature>
<evidence type="ECO:0000313" key="3">
    <source>
        <dbReference type="Proteomes" id="UP001597541"/>
    </source>
</evidence>
<gene>
    <name evidence="2" type="ORF">ACFSUF_19795</name>
</gene>
<proteinExistence type="predicted"/>
<evidence type="ECO:0000256" key="1">
    <source>
        <dbReference type="SAM" id="Phobius"/>
    </source>
</evidence>
<reference evidence="3" key="1">
    <citation type="journal article" date="2019" name="Int. J. Syst. Evol. Microbiol.">
        <title>The Global Catalogue of Microorganisms (GCM) 10K type strain sequencing project: providing services to taxonomists for standard genome sequencing and annotation.</title>
        <authorList>
            <consortium name="The Broad Institute Genomics Platform"/>
            <consortium name="The Broad Institute Genome Sequencing Center for Infectious Disease"/>
            <person name="Wu L."/>
            <person name="Ma J."/>
        </authorList>
    </citation>
    <scope>NUCLEOTIDE SEQUENCE [LARGE SCALE GENOMIC DNA]</scope>
    <source>
        <strain evidence="3">KCTC 3950</strain>
    </source>
</reference>
<keyword evidence="1" id="KW-0812">Transmembrane</keyword>